<dbReference type="AlphaFoldDB" id="A0A816D586"/>
<dbReference type="InterPro" id="IPR051223">
    <property type="entry name" value="Polycystin"/>
</dbReference>
<evidence type="ECO:0000256" key="7">
    <source>
        <dbReference type="SAM" id="Phobius"/>
    </source>
</evidence>
<feature type="non-terminal residue" evidence="10">
    <location>
        <position position="348"/>
    </location>
</feature>
<feature type="domain" description="Polycystin" evidence="9">
    <location>
        <begin position="6"/>
        <end position="40"/>
    </location>
</feature>
<comment type="subcellular location">
    <subcellularLocation>
        <location evidence="1">Membrane</location>
        <topology evidence="1">Multi-pass membrane protein</topology>
    </subcellularLocation>
</comment>
<dbReference type="EMBL" id="CAJNOR010008395">
    <property type="protein sequence ID" value="CAF1632650.1"/>
    <property type="molecule type" value="Genomic_DNA"/>
</dbReference>
<dbReference type="GO" id="GO:0050982">
    <property type="term" value="P:detection of mechanical stimulus"/>
    <property type="evidence" value="ECO:0007669"/>
    <property type="project" value="TreeGrafter"/>
</dbReference>
<dbReference type="GO" id="GO:0005262">
    <property type="term" value="F:calcium channel activity"/>
    <property type="evidence" value="ECO:0007669"/>
    <property type="project" value="TreeGrafter"/>
</dbReference>
<dbReference type="GO" id="GO:0016020">
    <property type="term" value="C:membrane"/>
    <property type="evidence" value="ECO:0007669"/>
    <property type="project" value="UniProtKB-SubCell"/>
</dbReference>
<keyword evidence="4 7" id="KW-1133">Transmembrane helix</keyword>
<proteinExistence type="inferred from homology"/>
<feature type="transmembrane region" description="Helical" evidence="7">
    <location>
        <begin position="233"/>
        <end position="258"/>
    </location>
</feature>
<feature type="transmembrane region" description="Helical" evidence="7">
    <location>
        <begin position="12"/>
        <end position="35"/>
    </location>
</feature>
<evidence type="ECO:0000256" key="3">
    <source>
        <dbReference type="ARBA" id="ARBA00022692"/>
    </source>
</evidence>
<gene>
    <name evidence="10" type="ORF">XAT740_LOCUS51921</name>
</gene>
<dbReference type="PANTHER" id="PTHR10877">
    <property type="entry name" value="POLYCYSTIN FAMILY MEMBER"/>
    <property type="match status" value="1"/>
</dbReference>
<evidence type="ECO:0000313" key="10">
    <source>
        <dbReference type="EMBL" id="CAF1632650.1"/>
    </source>
</evidence>
<evidence type="ECO:0000259" key="9">
    <source>
        <dbReference type="Pfam" id="PF20519"/>
    </source>
</evidence>
<feature type="domain" description="Polycystin cation channel PKD1/PKD2" evidence="8">
    <location>
        <begin position="41"/>
        <end position="263"/>
    </location>
</feature>
<reference evidence="10" key="1">
    <citation type="submission" date="2021-02" db="EMBL/GenBank/DDBJ databases">
        <authorList>
            <person name="Nowell W R."/>
        </authorList>
    </citation>
    <scope>NUCLEOTIDE SEQUENCE</scope>
</reference>
<dbReference type="InterPro" id="IPR013122">
    <property type="entry name" value="PKD1_2_channel"/>
</dbReference>
<evidence type="ECO:0000256" key="2">
    <source>
        <dbReference type="ARBA" id="ARBA00007200"/>
    </source>
</evidence>
<keyword evidence="5 7" id="KW-0472">Membrane</keyword>
<dbReference type="PANTHER" id="PTHR10877:SF194">
    <property type="entry name" value="LOCATION OF VULVA DEFECTIVE 1"/>
    <property type="match status" value="1"/>
</dbReference>
<dbReference type="GO" id="GO:0005509">
    <property type="term" value="F:calcium ion binding"/>
    <property type="evidence" value="ECO:0007669"/>
    <property type="project" value="InterPro"/>
</dbReference>
<organism evidence="10 11">
    <name type="scientific">Adineta ricciae</name>
    <name type="common">Rotifer</name>
    <dbReference type="NCBI Taxonomy" id="249248"/>
    <lineage>
        <taxon>Eukaryota</taxon>
        <taxon>Metazoa</taxon>
        <taxon>Spiralia</taxon>
        <taxon>Gnathifera</taxon>
        <taxon>Rotifera</taxon>
        <taxon>Eurotatoria</taxon>
        <taxon>Bdelloidea</taxon>
        <taxon>Adinetida</taxon>
        <taxon>Adinetidae</taxon>
        <taxon>Adineta</taxon>
    </lineage>
</organism>
<feature type="transmembrane region" description="Helical" evidence="7">
    <location>
        <begin position="47"/>
        <end position="70"/>
    </location>
</feature>
<keyword evidence="6" id="KW-0325">Glycoprotein</keyword>
<comment type="similarity">
    <text evidence="2">Belongs to the polycystin family.</text>
</comment>
<comment type="caution">
    <text evidence="10">The sequence shown here is derived from an EMBL/GenBank/DDBJ whole genome shotgun (WGS) entry which is preliminary data.</text>
</comment>
<dbReference type="Proteomes" id="UP000663828">
    <property type="component" value="Unassembled WGS sequence"/>
</dbReference>
<dbReference type="InterPro" id="IPR046791">
    <property type="entry name" value="Polycystin_dom"/>
</dbReference>
<evidence type="ECO:0000313" key="11">
    <source>
        <dbReference type="Proteomes" id="UP000663828"/>
    </source>
</evidence>
<name>A0A816D586_ADIRI</name>
<evidence type="ECO:0000256" key="1">
    <source>
        <dbReference type="ARBA" id="ARBA00004141"/>
    </source>
</evidence>
<feature type="transmembrane region" description="Helical" evidence="7">
    <location>
        <begin position="82"/>
        <end position="103"/>
    </location>
</feature>
<accession>A0A816D586</accession>
<dbReference type="PRINTS" id="PR01433">
    <property type="entry name" value="POLYCYSTIN2"/>
</dbReference>
<dbReference type="InterPro" id="IPR003915">
    <property type="entry name" value="PKD_2"/>
</dbReference>
<dbReference type="Pfam" id="PF20519">
    <property type="entry name" value="Polycystin_dom"/>
    <property type="match status" value="1"/>
</dbReference>
<dbReference type="Pfam" id="PF08016">
    <property type="entry name" value="PKD_channel"/>
    <property type="match status" value="1"/>
</dbReference>
<evidence type="ECO:0008006" key="12">
    <source>
        <dbReference type="Google" id="ProtNLM"/>
    </source>
</evidence>
<protein>
    <recommendedName>
        <fullName evidence="12">Polycystin cation channel PKD1/PKD2 domain-containing protein</fullName>
    </recommendedName>
</protein>
<evidence type="ECO:0000256" key="5">
    <source>
        <dbReference type="ARBA" id="ARBA00023136"/>
    </source>
</evidence>
<sequence length="348" mass="40849">GLPLVTLYNPNVQLFTSVTFLVEVLSTGGLIPTAYFQPLNFSTFTSIFQLVCTIIYMGFIIFFMFVQIQIFLRLKRKYFQQFWSLIELGIVICSWTSLTIYIWRFKEAHRISSLFEQTNGYVYINLQLAAYVDNLLTYLLGFCCFFGMIKFLQLLRFDSRLLLFVQTLQHAQKELISFLMMFSIIYMSFVYLFYFLFISNMSSCSSLLSTAQMLFEMTLMKFDTSELIQADAFLGPFVFAVFIFLVVFICLSMFLSIINESFRRARENPVENSEILAFAMRRFARWSGLKRLSIGTIYAQKDAQMRSQYCDPIESFPEKVDQMLIKLNKLYIDQKIELQRLDKLDSLN</sequence>
<evidence type="ECO:0000256" key="6">
    <source>
        <dbReference type="ARBA" id="ARBA00023180"/>
    </source>
</evidence>
<keyword evidence="3 7" id="KW-0812">Transmembrane</keyword>
<feature type="transmembrane region" description="Helical" evidence="7">
    <location>
        <begin position="135"/>
        <end position="155"/>
    </location>
</feature>
<feature type="transmembrane region" description="Helical" evidence="7">
    <location>
        <begin position="175"/>
        <end position="197"/>
    </location>
</feature>
<evidence type="ECO:0000256" key="4">
    <source>
        <dbReference type="ARBA" id="ARBA00022989"/>
    </source>
</evidence>
<keyword evidence="11" id="KW-1185">Reference proteome</keyword>
<evidence type="ECO:0000259" key="8">
    <source>
        <dbReference type="Pfam" id="PF08016"/>
    </source>
</evidence>